<dbReference type="GO" id="GO:0005634">
    <property type="term" value="C:nucleus"/>
    <property type="evidence" value="ECO:0007669"/>
    <property type="project" value="UniProtKB-SubCell"/>
</dbReference>
<keyword evidence="3" id="KW-0238">DNA-binding</keyword>
<evidence type="ECO:0000313" key="8">
    <source>
        <dbReference type="Proteomes" id="UP000887574"/>
    </source>
</evidence>
<evidence type="ECO:0000256" key="5">
    <source>
        <dbReference type="ARBA" id="ARBA00023242"/>
    </source>
</evidence>
<dbReference type="PROSITE" id="PS50888">
    <property type="entry name" value="BHLH"/>
    <property type="match status" value="1"/>
</dbReference>
<feature type="compositionally biased region" description="Basic and acidic residues" evidence="6">
    <location>
        <begin position="151"/>
        <end position="168"/>
    </location>
</feature>
<sequence length="411" mass="45166">MQSPSALSLPSSLGLYSSTTNALNTPMGYTNVKPLTQLQPCHLAKGHLECMGLRICLSPLQPSRISTTPLPSPTIDSKGRWPGVVPSTSVVRVQKIAKGVSGVSAGKVTPPLQYTEMTNVVGRSSPEEDEIEEESSATLEEDVSPAGSLPLERRATIPAIKEEQDEKPIVLIPSGSKRRNASAGSSSSSRSAPADSTLHPEERKRILHLHAEKNRRSALKDGFEMLVDSIPVVDEAGVKSTNAVVLNRAAQHIRDLKTESEDRAKEVNALKDKIAQMNEKIALIQSNLPSSSRNESSTSSTNTPSMRSQVEQFFERYSKDRSKQDYRFWLMGEILNPLVQRYAENIHSDATNREQVLSSARDWLNKNWNSTVLRPIASETLVRVATKSGAFTDSTNTALPKYIMNEISKYN</sequence>
<feature type="compositionally biased region" description="Acidic residues" evidence="6">
    <location>
        <begin position="127"/>
        <end position="143"/>
    </location>
</feature>
<evidence type="ECO:0000313" key="9">
    <source>
        <dbReference type="WBParaSite" id="jg19516"/>
    </source>
</evidence>
<keyword evidence="2" id="KW-0805">Transcription regulation</keyword>
<evidence type="ECO:0000256" key="6">
    <source>
        <dbReference type="SAM" id="MobiDB-lite"/>
    </source>
</evidence>
<name>A0A915DI70_9BILA</name>
<organism evidence="8 9">
    <name type="scientific">Ditylenchus dipsaci</name>
    <dbReference type="NCBI Taxonomy" id="166011"/>
    <lineage>
        <taxon>Eukaryota</taxon>
        <taxon>Metazoa</taxon>
        <taxon>Ecdysozoa</taxon>
        <taxon>Nematoda</taxon>
        <taxon>Chromadorea</taxon>
        <taxon>Rhabditida</taxon>
        <taxon>Tylenchina</taxon>
        <taxon>Tylenchomorpha</taxon>
        <taxon>Sphaerularioidea</taxon>
        <taxon>Anguinidae</taxon>
        <taxon>Anguininae</taxon>
        <taxon>Ditylenchus</taxon>
    </lineage>
</organism>
<dbReference type="Proteomes" id="UP000887574">
    <property type="component" value="Unplaced"/>
</dbReference>
<keyword evidence="4" id="KW-0804">Transcription</keyword>
<dbReference type="SMART" id="SM00353">
    <property type="entry name" value="HLH"/>
    <property type="match status" value="1"/>
</dbReference>
<dbReference type="PANTHER" id="PTHR15741">
    <property type="entry name" value="BASIC HELIX-LOOP-HELIX ZIP TRANSCRIPTION FACTOR"/>
    <property type="match status" value="1"/>
</dbReference>
<dbReference type="GO" id="GO:0046983">
    <property type="term" value="F:protein dimerization activity"/>
    <property type="evidence" value="ECO:0007669"/>
    <property type="project" value="InterPro"/>
</dbReference>
<dbReference type="InterPro" id="IPR011598">
    <property type="entry name" value="bHLH_dom"/>
</dbReference>
<protein>
    <submittedName>
        <fullName evidence="9">BHLH domain-containing protein</fullName>
    </submittedName>
</protein>
<evidence type="ECO:0000256" key="4">
    <source>
        <dbReference type="ARBA" id="ARBA00023163"/>
    </source>
</evidence>
<dbReference type="PANTHER" id="PTHR15741:SF37">
    <property type="entry name" value="LD38259P"/>
    <property type="match status" value="1"/>
</dbReference>
<feature type="region of interest" description="Disordered" evidence="6">
    <location>
        <begin position="116"/>
        <end position="201"/>
    </location>
</feature>
<dbReference type="InterPro" id="IPR052207">
    <property type="entry name" value="Max-like/E-box_TFs"/>
</dbReference>
<reference evidence="9" key="1">
    <citation type="submission" date="2022-11" db="UniProtKB">
        <authorList>
            <consortium name="WormBaseParasite"/>
        </authorList>
    </citation>
    <scope>IDENTIFICATION</scope>
</reference>
<keyword evidence="5" id="KW-0539">Nucleus</keyword>
<feature type="region of interest" description="Disordered" evidence="6">
    <location>
        <begin position="284"/>
        <end position="309"/>
    </location>
</feature>
<dbReference type="Pfam" id="PF00010">
    <property type="entry name" value="HLH"/>
    <property type="match status" value="1"/>
</dbReference>
<dbReference type="SUPFAM" id="SSF47459">
    <property type="entry name" value="HLH, helix-loop-helix DNA-binding domain"/>
    <property type="match status" value="1"/>
</dbReference>
<feature type="compositionally biased region" description="Low complexity" evidence="6">
    <location>
        <begin position="286"/>
        <end position="308"/>
    </location>
</feature>
<dbReference type="GO" id="GO:0000978">
    <property type="term" value="F:RNA polymerase II cis-regulatory region sequence-specific DNA binding"/>
    <property type="evidence" value="ECO:0007669"/>
    <property type="project" value="TreeGrafter"/>
</dbReference>
<dbReference type="InterPro" id="IPR036638">
    <property type="entry name" value="HLH_DNA-bd_sf"/>
</dbReference>
<comment type="subcellular location">
    <subcellularLocation>
        <location evidence="1">Nucleus</location>
    </subcellularLocation>
</comment>
<feature type="compositionally biased region" description="Low complexity" evidence="6">
    <location>
        <begin position="181"/>
        <end position="192"/>
    </location>
</feature>
<proteinExistence type="predicted"/>
<feature type="domain" description="BHLH" evidence="7">
    <location>
        <begin position="203"/>
        <end position="256"/>
    </location>
</feature>
<evidence type="ECO:0000256" key="2">
    <source>
        <dbReference type="ARBA" id="ARBA00023015"/>
    </source>
</evidence>
<evidence type="ECO:0000256" key="3">
    <source>
        <dbReference type="ARBA" id="ARBA00023125"/>
    </source>
</evidence>
<dbReference type="AlphaFoldDB" id="A0A915DI70"/>
<dbReference type="GO" id="GO:0000981">
    <property type="term" value="F:DNA-binding transcription factor activity, RNA polymerase II-specific"/>
    <property type="evidence" value="ECO:0007669"/>
    <property type="project" value="TreeGrafter"/>
</dbReference>
<keyword evidence="8" id="KW-1185">Reference proteome</keyword>
<accession>A0A915DI70</accession>
<evidence type="ECO:0000256" key="1">
    <source>
        <dbReference type="ARBA" id="ARBA00004123"/>
    </source>
</evidence>
<evidence type="ECO:0000259" key="7">
    <source>
        <dbReference type="PROSITE" id="PS50888"/>
    </source>
</evidence>
<dbReference type="WBParaSite" id="jg19516">
    <property type="protein sequence ID" value="jg19516"/>
    <property type="gene ID" value="jg19516"/>
</dbReference>
<dbReference type="Gene3D" id="4.10.280.10">
    <property type="entry name" value="Helix-loop-helix DNA-binding domain"/>
    <property type="match status" value="1"/>
</dbReference>